<keyword evidence="1 3" id="KW-0853">WD repeat</keyword>
<evidence type="ECO:0000313" key="4">
    <source>
        <dbReference type="EMBL" id="ETO35090.1"/>
    </source>
</evidence>
<comment type="caution">
    <text evidence="4">The sequence shown here is derived from an EMBL/GenBank/DDBJ whole genome shotgun (WGS) entry which is preliminary data.</text>
</comment>
<dbReference type="PANTHER" id="PTHR19848:SF8">
    <property type="entry name" value="F-BOX AND WD REPEAT DOMAIN CONTAINING 7"/>
    <property type="match status" value="1"/>
</dbReference>
<dbReference type="PROSITE" id="PS00678">
    <property type="entry name" value="WD_REPEATS_1"/>
    <property type="match status" value="1"/>
</dbReference>
<dbReference type="PANTHER" id="PTHR19848">
    <property type="entry name" value="WD40 REPEAT PROTEIN"/>
    <property type="match status" value="1"/>
</dbReference>
<dbReference type="InterPro" id="IPR019775">
    <property type="entry name" value="WD40_repeat_CS"/>
</dbReference>
<reference evidence="4 5" key="1">
    <citation type="journal article" date="2013" name="Curr. Biol.">
        <title>The Genome of the Foraminiferan Reticulomyxa filosa.</title>
        <authorList>
            <person name="Glockner G."/>
            <person name="Hulsmann N."/>
            <person name="Schleicher M."/>
            <person name="Noegel A.A."/>
            <person name="Eichinger L."/>
            <person name="Gallinger C."/>
            <person name="Pawlowski J."/>
            <person name="Sierra R."/>
            <person name="Euteneuer U."/>
            <person name="Pillet L."/>
            <person name="Moustafa A."/>
            <person name="Platzer M."/>
            <person name="Groth M."/>
            <person name="Szafranski K."/>
            <person name="Schliwa M."/>
        </authorList>
    </citation>
    <scope>NUCLEOTIDE SEQUENCE [LARGE SCALE GENOMIC DNA]</scope>
</reference>
<dbReference type="SUPFAM" id="SSF52540">
    <property type="entry name" value="P-loop containing nucleoside triphosphate hydrolases"/>
    <property type="match status" value="1"/>
</dbReference>
<evidence type="ECO:0000313" key="5">
    <source>
        <dbReference type="Proteomes" id="UP000023152"/>
    </source>
</evidence>
<dbReference type="EMBL" id="ASPP01001966">
    <property type="protein sequence ID" value="ETO35090.1"/>
    <property type="molecule type" value="Genomic_DNA"/>
</dbReference>
<evidence type="ECO:0000256" key="3">
    <source>
        <dbReference type="PROSITE-ProRule" id="PRU00221"/>
    </source>
</evidence>
<dbReference type="Pfam" id="PF00400">
    <property type="entry name" value="WD40"/>
    <property type="match status" value="2"/>
</dbReference>
<dbReference type="SUPFAM" id="SSF50998">
    <property type="entry name" value="Quinoprotein alcohol dehydrogenase-like"/>
    <property type="match status" value="1"/>
</dbReference>
<dbReference type="Gene3D" id="3.40.50.300">
    <property type="entry name" value="P-loop containing nucleotide triphosphate hydrolases"/>
    <property type="match status" value="1"/>
</dbReference>
<dbReference type="CDD" id="cd00200">
    <property type="entry name" value="WD40"/>
    <property type="match status" value="1"/>
</dbReference>
<dbReference type="Proteomes" id="UP000023152">
    <property type="component" value="Unassembled WGS sequence"/>
</dbReference>
<feature type="repeat" description="WD" evidence="3">
    <location>
        <begin position="983"/>
        <end position="1024"/>
    </location>
</feature>
<dbReference type="InterPro" id="IPR001680">
    <property type="entry name" value="WD40_rpt"/>
</dbReference>
<evidence type="ECO:0000256" key="2">
    <source>
        <dbReference type="ARBA" id="ARBA00022737"/>
    </source>
</evidence>
<organism evidence="4 5">
    <name type="scientific">Reticulomyxa filosa</name>
    <dbReference type="NCBI Taxonomy" id="46433"/>
    <lineage>
        <taxon>Eukaryota</taxon>
        <taxon>Sar</taxon>
        <taxon>Rhizaria</taxon>
        <taxon>Retaria</taxon>
        <taxon>Foraminifera</taxon>
        <taxon>Monothalamids</taxon>
        <taxon>Reticulomyxidae</taxon>
        <taxon>Reticulomyxa</taxon>
    </lineage>
</organism>
<proteinExistence type="predicted"/>
<dbReference type="PROSITE" id="PS50082">
    <property type="entry name" value="WD_REPEATS_2"/>
    <property type="match status" value="2"/>
</dbReference>
<dbReference type="PROSITE" id="PS50294">
    <property type="entry name" value="WD_REPEATS_REGION"/>
    <property type="match status" value="2"/>
</dbReference>
<dbReference type="InterPro" id="IPR015943">
    <property type="entry name" value="WD40/YVTN_repeat-like_dom_sf"/>
</dbReference>
<keyword evidence="2" id="KW-0677">Repeat</keyword>
<feature type="repeat" description="WD" evidence="3">
    <location>
        <begin position="941"/>
        <end position="982"/>
    </location>
</feature>
<evidence type="ECO:0000256" key="1">
    <source>
        <dbReference type="ARBA" id="ARBA00022574"/>
    </source>
</evidence>
<sequence length="1112" mass="128114">MHMWPSILNGTVVNIDHKVDIPDKGEYTYKELKEKGCIDLIEGITLFLSIKKKGIDCCCQNKTKKKMNIRRHLLVEKSFVDKLEEIRKAIEELSSESQEKLVLLLLWLKALSYCKTLPYCEYVPFVNLFEFFNLDEGLRTELANIKVKFQDIQNIHIKYEDVFYSDKFDELNYIEGAMAYTFRSGNKGFDVLFLWPIYHHNDPQKRGKMRMYVEIKGFNKGLLARRSKEMGVTKALLSLYDGDCNDQVERKQEEEEEEKSIAQDFKNNQDKYLLEFNDIKKNAMKNWMDTSDYWKNPMPTASNIKIYTMERQKLELMIQVETMKRDSGCTSNEFDRDLYAGAPLLPNDSSKVLQLKNLIPKGLSTFLWNLVDESTQREQTQGNVIYTKLKNAKKRELKNDTSLNEGIQTYVELKVSESPDTDPEESKDDARKYIEHCLNEGNDIVIIFGKEGAGKTLLCRMLQNDNLDHYKQNDNQYIPVYSLMSKYTNFSKDIFIADLEKQLSPKLRSELSPTTKFRWYVDGLDVSAIANIIECLDLDNLHVQVIITCQSDGIDIQQTLLRCNPQRSISVLYILSLSKTQRDVYISNYANNIDKSCEEKQCIEIIEKNSNLQILAKQPLLLYILLKQLPTWLRKKKPLDKISKARLIKAYHKMNTEPDQQHDYNLLAFKMFINNTSVHMIEKKKSKAQSKKSVLDAAARNLKYIGDNCFTFSHKWTRDWCVAEHIANDIFDEFAKRLSHIIVRGKGDIHKNTKIAIANVARIFLSRLILGGSPQTYDRTFPIICVQFSLDGSYFLTCENASIQKCDVATGKCNLWRDGNTMEVARLSPCGSKIAWCPRGERIEIVDVASDKSIWTFEMEEAEAKTWVNDLQFSEDGEIIAVALNNGIEVYDLKSKEKRWEKKGKSIAGCHFSPDGSTLALCSNNIIQIRDAKNRKVINILKGHSDIVKGVQFSPKGSRVVSCSKDKTIRIWSVKKGKEIKRLEGHSDVVNKVRFSPDGSKLVSCSNDKTIRLWDVKSGTQIHQFNDHTSAVNDICWFSDGSKMLPNICHLFFCQCYGKRAKVDNVQDGKSFWYLLTKIIETKFRNATLIVLVDSFEFKQSTYIALFVSSFL</sequence>
<dbReference type="AlphaFoldDB" id="X6P980"/>
<dbReference type="SMART" id="SM00320">
    <property type="entry name" value="WD40"/>
    <property type="match status" value="6"/>
</dbReference>
<dbReference type="InterPro" id="IPR011047">
    <property type="entry name" value="Quinoprotein_ADH-like_sf"/>
</dbReference>
<protein>
    <submittedName>
        <fullName evidence="4">Uncharacterized protein</fullName>
    </submittedName>
</protein>
<accession>X6P980</accession>
<name>X6P980_RETFI</name>
<dbReference type="InterPro" id="IPR027417">
    <property type="entry name" value="P-loop_NTPase"/>
</dbReference>
<gene>
    <name evidence="4" type="ORF">RFI_01983</name>
</gene>
<keyword evidence="5" id="KW-1185">Reference proteome</keyword>
<dbReference type="Gene3D" id="2.130.10.10">
    <property type="entry name" value="YVTN repeat-like/Quinoprotein amine dehydrogenase"/>
    <property type="match status" value="3"/>
</dbReference>